<accession>A0A2S8Q863</accession>
<proteinExistence type="predicted"/>
<protein>
    <submittedName>
        <fullName evidence="2">Uncharacterized protein</fullName>
    </submittedName>
</protein>
<sequence length="90" mass="10666">MNMTLLIYIFVAINIMTLIIPLVKDKHNVILSIFWIVLLSINIIISLNLILDIQFKEVYRNIICYIYIIISNILLFITYSFLKKKICKFP</sequence>
<feature type="transmembrane region" description="Helical" evidence="1">
    <location>
        <begin position="5"/>
        <end position="23"/>
    </location>
</feature>
<keyword evidence="1" id="KW-0472">Membrane</keyword>
<keyword evidence="1" id="KW-0812">Transmembrane</keyword>
<evidence type="ECO:0000256" key="1">
    <source>
        <dbReference type="SAM" id="Phobius"/>
    </source>
</evidence>
<dbReference type="AlphaFoldDB" id="A0A2S8Q863"/>
<name>A0A2S8Q863_9GAMM</name>
<evidence type="ECO:0000313" key="3">
    <source>
        <dbReference type="Proteomes" id="UP000239550"/>
    </source>
</evidence>
<feature type="transmembrane region" description="Helical" evidence="1">
    <location>
        <begin position="29"/>
        <end position="50"/>
    </location>
</feature>
<feature type="transmembrane region" description="Helical" evidence="1">
    <location>
        <begin position="62"/>
        <end position="82"/>
    </location>
</feature>
<dbReference type="EMBL" id="PUWT01000005">
    <property type="protein sequence ID" value="PQQ29152.1"/>
    <property type="molecule type" value="Genomic_DNA"/>
</dbReference>
<evidence type="ECO:0000313" key="2">
    <source>
        <dbReference type="EMBL" id="PQQ29152.1"/>
    </source>
</evidence>
<comment type="caution">
    <text evidence="2">The sequence shown here is derived from an EMBL/GenBank/DDBJ whole genome shotgun (WGS) entry which is preliminary data.</text>
</comment>
<organism evidence="2 3">
    <name type="scientific">Photorhabdus hindustanensis</name>
    <dbReference type="NCBI Taxonomy" id="2918802"/>
    <lineage>
        <taxon>Bacteria</taxon>
        <taxon>Pseudomonadati</taxon>
        <taxon>Pseudomonadota</taxon>
        <taxon>Gammaproteobacteria</taxon>
        <taxon>Enterobacterales</taxon>
        <taxon>Morganellaceae</taxon>
        <taxon>Photorhabdus</taxon>
    </lineage>
</organism>
<keyword evidence="3" id="KW-1185">Reference proteome</keyword>
<keyword evidence="1" id="KW-1133">Transmembrane helix</keyword>
<reference evidence="2 3" key="1">
    <citation type="submission" date="2018-02" db="EMBL/GenBank/DDBJ databases">
        <title>Five New Genomes of Indian Photorhabdus Isolates TSA.</title>
        <authorList>
            <person name="Dubay B."/>
            <person name="Somvanshi V.S."/>
        </authorList>
    </citation>
    <scope>NUCLEOTIDE SEQUENCE [LARGE SCALE GENOMIC DNA]</scope>
    <source>
        <strain evidence="2 3">H1</strain>
    </source>
</reference>
<dbReference type="Proteomes" id="UP000239550">
    <property type="component" value="Unassembled WGS sequence"/>
</dbReference>
<gene>
    <name evidence="2" type="ORF">C6H66_02430</name>
</gene>